<reference evidence="3 4" key="1">
    <citation type="submission" date="2017-09" db="EMBL/GenBank/DDBJ databases">
        <title>Genomic, metabolic, and phenotypic characteristics of bacterial isolates from the natural microbiome of the model nematode Caenorhabditis elegans.</title>
        <authorList>
            <person name="Zimmermann J."/>
            <person name="Obeng N."/>
            <person name="Yang W."/>
            <person name="Obeng O."/>
            <person name="Kissoyan K."/>
            <person name="Pees B."/>
            <person name="Dirksen P."/>
            <person name="Hoppner M."/>
            <person name="Franke A."/>
            <person name="Rosenstiel P."/>
            <person name="Leippe M."/>
            <person name="Dierking K."/>
            <person name="Kaleta C."/>
            <person name="Schulenburg H."/>
        </authorList>
    </citation>
    <scope>NUCLEOTIDE SEQUENCE [LARGE SCALE GENOMIC DNA]</scope>
    <source>
        <strain evidence="1 4">MYb25</strain>
        <strain evidence="2 3">MYb44</strain>
    </source>
</reference>
<proteinExistence type="predicted"/>
<sequence length="95" mass="11070">MFLYLNVNETKMNNKNGLNMVKFSGFFNFESPAEGEIFFIFYVNNSFLIECYLPARYALRPAFSVKHFCIIPKITSILGITFDTFLPYHAPPLHF</sequence>
<organism evidence="1 4">
    <name type="scientific">Chryseobacterium culicis</name>
    <dbReference type="NCBI Taxonomy" id="680127"/>
    <lineage>
        <taxon>Bacteria</taxon>
        <taxon>Pseudomonadati</taxon>
        <taxon>Bacteroidota</taxon>
        <taxon>Flavobacteriia</taxon>
        <taxon>Flavobacteriales</taxon>
        <taxon>Weeksellaceae</taxon>
        <taxon>Chryseobacterium group</taxon>
        <taxon>Chryseobacterium</taxon>
    </lineage>
</organism>
<evidence type="ECO:0000313" key="2">
    <source>
        <dbReference type="EMBL" id="PRB88443.1"/>
    </source>
</evidence>
<evidence type="ECO:0000313" key="1">
    <source>
        <dbReference type="EMBL" id="PRB81788.1"/>
    </source>
</evidence>
<dbReference type="Proteomes" id="UP000238325">
    <property type="component" value="Unassembled WGS sequence"/>
</dbReference>
<evidence type="ECO:0000313" key="3">
    <source>
        <dbReference type="Proteomes" id="UP000238325"/>
    </source>
</evidence>
<protein>
    <submittedName>
        <fullName evidence="1">Uncharacterized protein</fullName>
    </submittedName>
</protein>
<dbReference type="Proteomes" id="UP000238534">
    <property type="component" value="Unassembled WGS sequence"/>
</dbReference>
<dbReference type="EMBL" id="PCPH01000005">
    <property type="protein sequence ID" value="PRB88443.1"/>
    <property type="molecule type" value="Genomic_DNA"/>
</dbReference>
<gene>
    <name evidence="1" type="ORF">CQ022_19135</name>
    <name evidence="2" type="ORF">CQ033_18040</name>
</gene>
<accession>A0A2S9CMS6</accession>
<comment type="caution">
    <text evidence="1">The sequence shown here is derived from an EMBL/GenBank/DDBJ whole genome shotgun (WGS) entry which is preliminary data.</text>
</comment>
<evidence type="ECO:0000313" key="4">
    <source>
        <dbReference type="Proteomes" id="UP000238534"/>
    </source>
</evidence>
<dbReference type="EMBL" id="PCPP01000004">
    <property type="protein sequence ID" value="PRB81788.1"/>
    <property type="molecule type" value="Genomic_DNA"/>
</dbReference>
<name>A0A2S9CMS6_CHRCI</name>
<dbReference type="AlphaFoldDB" id="A0A2S9CMS6"/>
<keyword evidence="3" id="KW-1185">Reference proteome</keyword>